<dbReference type="Pfam" id="PF17200">
    <property type="entry name" value="sCache_2"/>
    <property type="match status" value="1"/>
</dbReference>
<name>A0A975BI29_9BACT</name>
<evidence type="ECO:0000256" key="5">
    <source>
        <dbReference type="ARBA" id="ARBA00023136"/>
    </source>
</evidence>
<dbReference type="Gene3D" id="3.30.450.20">
    <property type="entry name" value="PAS domain"/>
    <property type="match status" value="1"/>
</dbReference>
<feature type="domain" description="Single Cache" evidence="7">
    <location>
        <begin position="34"/>
        <end position="124"/>
    </location>
</feature>
<evidence type="ECO:0000256" key="1">
    <source>
        <dbReference type="ARBA" id="ARBA00004651"/>
    </source>
</evidence>
<dbReference type="KEGG" id="dmm:dnm_017420"/>
<evidence type="ECO:0000256" key="4">
    <source>
        <dbReference type="ARBA" id="ARBA00022989"/>
    </source>
</evidence>
<evidence type="ECO:0000313" key="8">
    <source>
        <dbReference type="EMBL" id="QTA85728.1"/>
    </source>
</evidence>
<keyword evidence="9" id="KW-1185">Reference proteome</keyword>
<dbReference type="InterPro" id="IPR033480">
    <property type="entry name" value="sCache_2"/>
</dbReference>
<comment type="subcellular location">
    <subcellularLocation>
        <location evidence="1">Cell membrane</location>
        <topology evidence="1">Multi-pass membrane protein</topology>
    </subcellularLocation>
</comment>
<dbReference type="SMART" id="SM01049">
    <property type="entry name" value="Cache_2"/>
    <property type="match status" value="1"/>
</dbReference>
<keyword evidence="4" id="KW-1133">Transmembrane helix</keyword>
<reference evidence="8" key="1">
    <citation type="journal article" date="2021" name="Microb. Physiol.">
        <title>Proteogenomic Insights into the Physiology of Marine, Sulfate-Reducing, Filamentous Desulfonema limicola and Desulfonema magnum.</title>
        <authorList>
            <person name="Schnaars V."/>
            <person name="Wohlbrand L."/>
            <person name="Scheve S."/>
            <person name="Hinrichs C."/>
            <person name="Reinhardt R."/>
            <person name="Rabus R."/>
        </authorList>
    </citation>
    <scope>NUCLEOTIDE SEQUENCE</scope>
    <source>
        <strain evidence="8">4be13</strain>
    </source>
</reference>
<feature type="chain" id="PRO_5037814560" evidence="6">
    <location>
        <begin position="23"/>
        <end position="187"/>
    </location>
</feature>
<dbReference type="RefSeq" id="WP_207681657.1">
    <property type="nucleotide sequence ID" value="NZ_CP061800.1"/>
</dbReference>
<dbReference type="GO" id="GO:0005886">
    <property type="term" value="C:plasma membrane"/>
    <property type="evidence" value="ECO:0007669"/>
    <property type="project" value="UniProtKB-SubCell"/>
</dbReference>
<gene>
    <name evidence="8" type="ORF">dnm_017420</name>
</gene>
<keyword evidence="5" id="KW-0472">Membrane</keyword>
<evidence type="ECO:0000256" key="3">
    <source>
        <dbReference type="ARBA" id="ARBA00022692"/>
    </source>
</evidence>
<proteinExistence type="predicted"/>
<accession>A0A975BI29</accession>
<keyword evidence="3" id="KW-0812">Transmembrane</keyword>
<evidence type="ECO:0000256" key="6">
    <source>
        <dbReference type="SAM" id="SignalP"/>
    </source>
</evidence>
<keyword evidence="6" id="KW-0732">Signal</keyword>
<feature type="signal peptide" evidence="6">
    <location>
        <begin position="1"/>
        <end position="22"/>
    </location>
</feature>
<evidence type="ECO:0000259" key="7">
    <source>
        <dbReference type="SMART" id="SM01049"/>
    </source>
</evidence>
<protein>
    <submittedName>
        <fullName evidence="8">Double cache domain-containing protein</fullName>
    </submittedName>
</protein>
<dbReference type="AlphaFoldDB" id="A0A975BI29"/>
<organism evidence="8 9">
    <name type="scientific">Desulfonema magnum</name>
    <dbReference type="NCBI Taxonomy" id="45655"/>
    <lineage>
        <taxon>Bacteria</taxon>
        <taxon>Pseudomonadati</taxon>
        <taxon>Thermodesulfobacteriota</taxon>
        <taxon>Desulfobacteria</taxon>
        <taxon>Desulfobacterales</taxon>
        <taxon>Desulfococcaceae</taxon>
        <taxon>Desulfonema</taxon>
    </lineage>
</organism>
<keyword evidence="2" id="KW-1003">Cell membrane</keyword>
<dbReference type="Proteomes" id="UP000663722">
    <property type="component" value="Chromosome"/>
</dbReference>
<dbReference type="EMBL" id="CP061800">
    <property type="protein sequence ID" value="QTA85728.1"/>
    <property type="molecule type" value="Genomic_DNA"/>
</dbReference>
<evidence type="ECO:0000256" key="2">
    <source>
        <dbReference type="ARBA" id="ARBA00022475"/>
    </source>
</evidence>
<evidence type="ECO:0000313" key="9">
    <source>
        <dbReference type="Proteomes" id="UP000663722"/>
    </source>
</evidence>
<sequence>MKCFVLVLVTAAVLFFSAFCEAQQSDEDIVLAKESEVYCISTASVRATPELIVKKINAAAQLLEKEGKQAFRKFKGKNSPFLFAGTYIWINNMNSIMLMHPIKPGLIGTSLIALKDKDGRRFFVEMIDIVKTKGQGWIKYTWPKPGETGRSHKLAFVKKAMCDGEPVMIGAGTYDIPEKEMNKLVLK</sequence>